<dbReference type="AlphaFoldDB" id="U5E448"/>
<protein>
    <submittedName>
        <fullName evidence="1">Uncharacterized protein</fullName>
    </submittedName>
</protein>
<gene>
    <name evidence="1" type="ORF">NCAST_20_02260</name>
</gene>
<comment type="caution">
    <text evidence="1">The sequence shown here is derived from an EMBL/GenBank/DDBJ whole genome shotgun (WGS) entry which is preliminary data.</text>
</comment>
<evidence type="ECO:0000313" key="1">
    <source>
        <dbReference type="EMBL" id="GAD83657.1"/>
    </source>
</evidence>
<name>U5E448_NOCAS</name>
<evidence type="ECO:0000313" key="2">
    <source>
        <dbReference type="Proteomes" id="UP000017048"/>
    </source>
</evidence>
<dbReference type="EMBL" id="BAFO02000020">
    <property type="protein sequence ID" value="GAD83657.1"/>
    <property type="molecule type" value="Genomic_DNA"/>
</dbReference>
<keyword evidence="2" id="KW-1185">Reference proteome</keyword>
<reference evidence="1 2" key="1">
    <citation type="journal article" date="2014" name="BMC Genomics">
        <title>Genome based analysis of type-I polyketide synthase and nonribosomal peptide synthetase gene clusters in seven strains of five representative Nocardia species.</title>
        <authorList>
            <person name="Komaki H."/>
            <person name="Ichikawa N."/>
            <person name="Hosoyama A."/>
            <person name="Takahashi-Nakaguchi A."/>
            <person name="Matsuzawa T."/>
            <person name="Suzuki K."/>
            <person name="Fujita N."/>
            <person name="Gonoi T."/>
        </authorList>
    </citation>
    <scope>NUCLEOTIDE SEQUENCE [LARGE SCALE GENOMIC DNA]</scope>
    <source>
        <strain evidence="1 2">NBRC 15531</strain>
    </source>
</reference>
<sequence>MDGGHGRGIGGGLATDQHIRLRILGGLRRGFSAGVAGSKTAGFKSPGFGYARATPFRR</sequence>
<accession>U5E448</accession>
<dbReference type="Proteomes" id="UP000017048">
    <property type="component" value="Unassembled WGS sequence"/>
</dbReference>
<proteinExistence type="predicted"/>
<organism evidence="1 2">
    <name type="scientific">Nocardia asteroides NBRC 15531</name>
    <dbReference type="NCBI Taxonomy" id="1110697"/>
    <lineage>
        <taxon>Bacteria</taxon>
        <taxon>Bacillati</taxon>
        <taxon>Actinomycetota</taxon>
        <taxon>Actinomycetes</taxon>
        <taxon>Mycobacteriales</taxon>
        <taxon>Nocardiaceae</taxon>
        <taxon>Nocardia</taxon>
    </lineage>
</organism>